<feature type="domain" description="DUF927" evidence="1">
    <location>
        <begin position="18"/>
        <end position="306"/>
    </location>
</feature>
<evidence type="ECO:0000259" key="1">
    <source>
        <dbReference type="Pfam" id="PF06048"/>
    </source>
</evidence>
<accession>A0ABY4E372</accession>
<sequence length="585" mass="63320">MNTVNLAEFEAVSLKPYYECNKHGVYYIALETDKDGNTTEKPPLRLSDPIHLIGHGTDTAGNHYRVIEWQDSITRQQHTAALPMAEIGQSWAKLQGMGIAILASKRKRELLADYLQTDGVQTHYTITGQAGWCAKGSAYVLPSGQVLSTKGSKGKDAPKVIYNGDKSQASAYRARGTLSEWQQHIGKYMAGNSRLCLAIGTALAAPLVSLLGLEAGGFHLFGDSRDGKSTAARAALSVWGSPSDLMLSWTGTGHGFANVANARNDGLMVLDEIGQAQPRHVSQTAYSVINGVSKIQGAKDGGNRDITRWRVLLLSTGEKSLDGFLQAAQADWNAGQAARLPSVPSNAGKGLGIFDTLHGHEKGSTLSEAITSAANAYHGSAGVAFVRLLLDNPKAAQEASQLMADFMTTLPDMDGQARTVATRFALVAAALELAARHGILGLSAGVCMPAIKQCFDAWIDRTGAGKFEDRKILEQAIDFMQQFAYSHRFVTYPTGTGDRTPNDLAGYRKLNEKTPEHDSFYILPSVFVTEICKDFDKAKVCEVLSLVNWLQKCVTADKTRYQHQLKGKGRLFLMLGALPPDELQE</sequence>
<gene>
    <name evidence="2" type="ORF">LVJ82_10140</name>
</gene>
<keyword evidence="3" id="KW-1185">Reference proteome</keyword>
<dbReference type="RefSeq" id="WP_058356708.1">
    <property type="nucleotide sequence ID" value="NZ_CABKVG010000009.1"/>
</dbReference>
<reference evidence="2 3" key="1">
    <citation type="journal article" date="2022" name="Res Sq">
        <title>Evolution of multicellular longitudinally dividing oral cavity symbionts (Neisseriaceae).</title>
        <authorList>
            <person name="Nyongesa S."/>
            <person name="Weber P."/>
            <person name="Bernet E."/>
            <person name="Pullido F."/>
            <person name="Nieckarz M."/>
            <person name="Delaby M."/>
            <person name="Nieves C."/>
            <person name="Viehboeck T."/>
            <person name="Krause N."/>
            <person name="Rivera-Millot A."/>
            <person name="Nakamura A."/>
            <person name="Vischer N."/>
            <person name="VanNieuwenhze M."/>
            <person name="Brun Y."/>
            <person name="Cava F."/>
            <person name="Bulgheresi S."/>
            <person name="Veyrier F."/>
        </authorList>
    </citation>
    <scope>NUCLEOTIDE SEQUENCE [LARGE SCALE GENOMIC DNA]</scope>
    <source>
        <strain evidence="2 3">SN4</strain>
    </source>
</reference>
<proteinExistence type="predicted"/>
<evidence type="ECO:0000313" key="2">
    <source>
        <dbReference type="EMBL" id="UOO87852.1"/>
    </source>
</evidence>
<name>A0ABY4E372_9NEIS</name>
<protein>
    <submittedName>
        <fullName evidence="2">DUF927 domain-containing protein</fullName>
    </submittedName>
</protein>
<dbReference type="InterPro" id="IPR009270">
    <property type="entry name" value="DUF927"/>
</dbReference>
<evidence type="ECO:0000313" key="3">
    <source>
        <dbReference type="Proteomes" id="UP000832011"/>
    </source>
</evidence>
<dbReference type="EMBL" id="CP091511">
    <property type="protein sequence ID" value="UOO87852.1"/>
    <property type="molecule type" value="Genomic_DNA"/>
</dbReference>
<organism evidence="2 3">
    <name type="scientific">Vitreoscilla massiliensis</name>
    <dbReference type="NCBI Taxonomy" id="1689272"/>
    <lineage>
        <taxon>Bacteria</taxon>
        <taxon>Pseudomonadati</taxon>
        <taxon>Pseudomonadota</taxon>
        <taxon>Betaproteobacteria</taxon>
        <taxon>Neisseriales</taxon>
        <taxon>Neisseriaceae</taxon>
        <taxon>Vitreoscilla</taxon>
    </lineage>
</organism>
<dbReference type="Pfam" id="PF06048">
    <property type="entry name" value="DUF927"/>
    <property type="match status" value="1"/>
</dbReference>
<dbReference type="Proteomes" id="UP000832011">
    <property type="component" value="Chromosome"/>
</dbReference>